<evidence type="ECO:0000313" key="3">
    <source>
        <dbReference type="Proteomes" id="UP000243180"/>
    </source>
</evidence>
<feature type="signal peptide" evidence="1">
    <location>
        <begin position="1"/>
        <end position="17"/>
    </location>
</feature>
<protein>
    <recommendedName>
        <fullName evidence="4">Lipoprotein</fullName>
    </recommendedName>
</protein>
<gene>
    <name evidence="2" type="ORF">SCL_1307</name>
</gene>
<organism evidence="2 3">
    <name type="scientific">Sulfuricaulis limicola</name>
    <dbReference type="NCBI Taxonomy" id="1620215"/>
    <lineage>
        <taxon>Bacteria</taxon>
        <taxon>Pseudomonadati</taxon>
        <taxon>Pseudomonadota</taxon>
        <taxon>Gammaproteobacteria</taxon>
        <taxon>Acidiferrobacterales</taxon>
        <taxon>Acidiferrobacteraceae</taxon>
        <taxon>Sulfuricaulis</taxon>
    </lineage>
</organism>
<dbReference type="InParanoid" id="A0A1B4XFP6"/>
<sequence length="145" mass="16128">MKPAKLFLVFLASFLLAACATTARFEQMMDGYLGTPVSELQQRFGYNYIERQLPDGLRAYTWVWKEQGVFPGYETPTTIQTFSSDKGQHVIVIPGTYFPSTPYETNCEFTFITDASGKTVTWRAHGNGCAHYSGPGKVLAPAARP</sequence>
<name>A0A1B4XFP6_9GAMM</name>
<proteinExistence type="predicted"/>
<dbReference type="Proteomes" id="UP000243180">
    <property type="component" value="Chromosome"/>
</dbReference>
<accession>A0A1B4XFP6</accession>
<dbReference type="OrthoDB" id="6400545at2"/>
<keyword evidence="1" id="KW-0732">Signal</keyword>
<dbReference type="AlphaFoldDB" id="A0A1B4XFP6"/>
<evidence type="ECO:0008006" key="4">
    <source>
        <dbReference type="Google" id="ProtNLM"/>
    </source>
</evidence>
<dbReference type="EMBL" id="AP014879">
    <property type="protein sequence ID" value="BAV33619.1"/>
    <property type="molecule type" value="Genomic_DNA"/>
</dbReference>
<reference evidence="2 3" key="1">
    <citation type="submission" date="2015-05" db="EMBL/GenBank/DDBJ databases">
        <title>Complete genome sequence of a sulfur-oxidizing gammaproteobacterium strain HA5.</title>
        <authorList>
            <person name="Miura A."/>
            <person name="Kojima H."/>
            <person name="Fukui M."/>
        </authorList>
    </citation>
    <scope>NUCLEOTIDE SEQUENCE [LARGE SCALE GENOMIC DNA]</scope>
    <source>
        <strain evidence="2 3">HA5</strain>
    </source>
</reference>
<dbReference type="RefSeq" id="WP_096360452.1">
    <property type="nucleotide sequence ID" value="NZ_AP014879.1"/>
</dbReference>
<dbReference type="PROSITE" id="PS51257">
    <property type="entry name" value="PROKAR_LIPOPROTEIN"/>
    <property type="match status" value="1"/>
</dbReference>
<dbReference type="KEGG" id="slim:SCL_1307"/>
<evidence type="ECO:0000313" key="2">
    <source>
        <dbReference type="EMBL" id="BAV33619.1"/>
    </source>
</evidence>
<keyword evidence="3" id="KW-1185">Reference proteome</keyword>
<feature type="chain" id="PRO_5008572395" description="Lipoprotein" evidence="1">
    <location>
        <begin position="18"/>
        <end position="145"/>
    </location>
</feature>
<evidence type="ECO:0000256" key="1">
    <source>
        <dbReference type="SAM" id="SignalP"/>
    </source>
</evidence>